<feature type="non-terminal residue" evidence="2">
    <location>
        <position position="1"/>
    </location>
</feature>
<comment type="caution">
    <text evidence="2">The sequence shown here is derived from an EMBL/GenBank/DDBJ whole genome shotgun (WGS) entry which is preliminary data.</text>
</comment>
<gene>
    <name evidence="2" type="ORF">S12H4_11628</name>
</gene>
<sequence length="54" mass="5930">CDVGVVLDDWVLDLVVRVVVLVDGDVLVGRVVRTLCLWVEGVVKLLILLVRSAM</sequence>
<proteinExistence type="predicted"/>
<name>X1R9M3_9ZZZZ</name>
<feature type="transmembrane region" description="Helical" evidence="1">
    <location>
        <begin position="31"/>
        <end position="50"/>
    </location>
</feature>
<dbReference type="AlphaFoldDB" id="X1R9M3"/>
<reference evidence="2" key="1">
    <citation type="journal article" date="2014" name="Front. Microbiol.">
        <title>High frequency of phylogenetically diverse reductive dehalogenase-homologous genes in deep subseafloor sedimentary metagenomes.</title>
        <authorList>
            <person name="Kawai M."/>
            <person name="Futagami T."/>
            <person name="Toyoda A."/>
            <person name="Takaki Y."/>
            <person name="Nishi S."/>
            <person name="Hori S."/>
            <person name="Arai W."/>
            <person name="Tsubouchi T."/>
            <person name="Morono Y."/>
            <person name="Uchiyama I."/>
            <person name="Ito T."/>
            <person name="Fujiyama A."/>
            <person name="Inagaki F."/>
            <person name="Takami H."/>
        </authorList>
    </citation>
    <scope>NUCLEOTIDE SEQUENCE</scope>
    <source>
        <strain evidence="2">Expedition CK06-06</strain>
    </source>
</reference>
<evidence type="ECO:0000313" key="2">
    <source>
        <dbReference type="EMBL" id="GAI77432.1"/>
    </source>
</evidence>
<dbReference type="EMBL" id="BARW01005276">
    <property type="protein sequence ID" value="GAI77432.1"/>
    <property type="molecule type" value="Genomic_DNA"/>
</dbReference>
<keyword evidence="1" id="KW-1133">Transmembrane helix</keyword>
<evidence type="ECO:0000256" key="1">
    <source>
        <dbReference type="SAM" id="Phobius"/>
    </source>
</evidence>
<organism evidence="2">
    <name type="scientific">marine sediment metagenome</name>
    <dbReference type="NCBI Taxonomy" id="412755"/>
    <lineage>
        <taxon>unclassified sequences</taxon>
        <taxon>metagenomes</taxon>
        <taxon>ecological metagenomes</taxon>
    </lineage>
</organism>
<protein>
    <submittedName>
        <fullName evidence="2">Uncharacterized protein</fullName>
    </submittedName>
</protein>
<keyword evidence="1" id="KW-0812">Transmembrane</keyword>
<keyword evidence="1" id="KW-0472">Membrane</keyword>
<accession>X1R9M3</accession>